<organism evidence="2 3">
    <name type="scientific">Acrobeloides nanus</name>
    <dbReference type="NCBI Taxonomy" id="290746"/>
    <lineage>
        <taxon>Eukaryota</taxon>
        <taxon>Metazoa</taxon>
        <taxon>Ecdysozoa</taxon>
        <taxon>Nematoda</taxon>
        <taxon>Chromadorea</taxon>
        <taxon>Rhabditida</taxon>
        <taxon>Tylenchina</taxon>
        <taxon>Cephalobomorpha</taxon>
        <taxon>Cephaloboidea</taxon>
        <taxon>Cephalobidae</taxon>
        <taxon>Acrobeloides</taxon>
    </lineage>
</organism>
<dbReference type="AlphaFoldDB" id="A0A914EDS0"/>
<sequence>MCCYFIAPHRVKPDLRSFGLKNKKQQPESLQQPVQKTNQVNPAEIYSPMKNCSSPAPLPRTPEPYLFPFHYRDNRFDFDADKIYADAVKRKLTPSKML</sequence>
<dbReference type="WBParaSite" id="ACRNAN_scaffold7352.g26976.t1">
    <property type="protein sequence ID" value="ACRNAN_scaffold7352.g26976.t1"/>
    <property type="gene ID" value="ACRNAN_scaffold7352.g26976"/>
</dbReference>
<feature type="compositionally biased region" description="Polar residues" evidence="1">
    <location>
        <begin position="27"/>
        <end position="41"/>
    </location>
</feature>
<protein>
    <submittedName>
        <fullName evidence="3">Uncharacterized protein</fullName>
    </submittedName>
</protein>
<keyword evidence="2" id="KW-1185">Reference proteome</keyword>
<dbReference type="Proteomes" id="UP000887540">
    <property type="component" value="Unplaced"/>
</dbReference>
<evidence type="ECO:0000313" key="3">
    <source>
        <dbReference type="WBParaSite" id="ACRNAN_scaffold7352.g26976.t1"/>
    </source>
</evidence>
<evidence type="ECO:0000256" key="1">
    <source>
        <dbReference type="SAM" id="MobiDB-lite"/>
    </source>
</evidence>
<feature type="region of interest" description="Disordered" evidence="1">
    <location>
        <begin position="22"/>
        <end position="46"/>
    </location>
</feature>
<evidence type="ECO:0000313" key="2">
    <source>
        <dbReference type="Proteomes" id="UP000887540"/>
    </source>
</evidence>
<proteinExistence type="predicted"/>
<accession>A0A914EDS0</accession>
<name>A0A914EDS0_9BILA</name>
<reference evidence="3" key="1">
    <citation type="submission" date="2022-11" db="UniProtKB">
        <authorList>
            <consortium name="WormBaseParasite"/>
        </authorList>
    </citation>
    <scope>IDENTIFICATION</scope>
</reference>